<keyword evidence="4 7" id="KW-0812">Transmembrane</keyword>
<feature type="transmembrane region" description="Helical" evidence="7">
    <location>
        <begin position="106"/>
        <end position="126"/>
    </location>
</feature>
<name>A0A7G9W5Q3_ALKCA</name>
<reference evidence="8 9" key="1">
    <citation type="submission" date="2020-07" db="EMBL/GenBank/DDBJ databases">
        <title>Alkalicella. sp. LB2 genome.</title>
        <authorList>
            <person name="Postec A."/>
            <person name="Quemeneur M."/>
        </authorList>
    </citation>
    <scope>NUCLEOTIDE SEQUENCE [LARGE SCALE GENOMIC DNA]</scope>
    <source>
        <strain evidence="8 9">LB2</strain>
    </source>
</reference>
<feature type="transmembrane region" description="Helical" evidence="7">
    <location>
        <begin position="35"/>
        <end position="57"/>
    </location>
</feature>
<evidence type="ECO:0000256" key="7">
    <source>
        <dbReference type="SAM" id="Phobius"/>
    </source>
</evidence>
<dbReference type="Pfam" id="PF03773">
    <property type="entry name" value="ArsP_1"/>
    <property type="match status" value="1"/>
</dbReference>
<evidence type="ECO:0000313" key="9">
    <source>
        <dbReference type="Proteomes" id="UP000516160"/>
    </source>
</evidence>
<dbReference type="AlphaFoldDB" id="A0A7G9W5Q3"/>
<sequence>MYDVLVYIIAFILLIVSFVKDKKKTKQAMMKAKKSILNILPELVGVIIIIGVILSLLNPQTISKLLGEGSGILGVVSAAVVGAITLIPGFIAFPLAAMLLENGANYLPIGAFVSTLMMVGIATLPVEFKYFGKKLAIFRNLLAFGFSFVIAYIINLVVNVL</sequence>
<keyword evidence="3" id="KW-1003">Cell membrane</keyword>
<protein>
    <submittedName>
        <fullName evidence="8">Permease</fullName>
    </submittedName>
</protein>
<organism evidence="8 9">
    <name type="scientific">Alkalicella caledoniensis</name>
    <dbReference type="NCBI Taxonomy" id="2731377"/>
    <lineage>
        <taxon>Bacteria</taxon>
        <taxon>Bacillati</taxon>
        <taxon>Bacillota</taxon>
        <taxon>Clostridia</taxon>
        <taxon>Eubacteriales</taxon>
        <taxon>Proteinivoracaceae</taxon>
        <taxon>Alkalicella</taxon>
    </lineage>
</organism>
<keyword evidence="5 7" id="KW-1133">Transmembrane helix</keyword>
<evidence type="ECO:0000256" key="1">
    <source>
        <dbReference type="ARBA" id="ARBA00004651"/>
    </source>
</evidence>
<evidence type="ECO:0000256" key="5">
    <source>
        <dbReference type="ARBA" id="ARBA00022989"/>
    </source>
</evidence>
<evidence type="ECO:0000313" key="8">
    <source>
        <dbReference type="EMBL" id="QNO14015.1"/>
    </source>
</evidence>
<keyword evidence="6 7" id="KW-0472">Membrane</keyword>
<feature type="transmembrane region" description="Helical" evidence="7">
    <location>
        <begin position="69"/>
        <end position="100"/>
    </location>
</feature>
<dbReference type="RefSeq" id="WP_213167677.1">
    <property type="nucleotide sequence ID" value="NZ_CP058559.1"/>
</dbReference>
<comment type="similarity">
    <text evidence="2">Belongs to the UPF0718 family.</text>
</comment>
<dbReference type="GO" id="GO:0005886">
    <property type="term" value="C:plasma membrane"/>
    <property type="evidence" value="ECO:0007669"/>
    <property type="project" value="UniProtKB-SubCell"/>
</dbReference>
<dbReference type="Proteomes" id="UP000516160">
    <property type="component" value="Chromosome"/>
</dbReference>
<comment type="subcellular location">
    <subcellularLocation>
        <location evidence="1">Cell membrane</location>
        <topology evidence="1">Multi-pass membrane protein</topology>
    </subcellularLocation>
</comment>
<accession>A0A7G9W5Q3</accession>
<gene>
    <name evidence="8" type="ORF">HYG86_04110</name>
</gene>
<dbReference type="KEGG" id="acae:HYG86_04110"/>
<keyword evidence="9" id="KW-1185">Reference proteome</keyword>
<evidence type="ECO:0000256" key="6">
    <source>
        <dbReference type="ARBA" id="ARBA00023136"/>
    </source>
</evidence>
<feature type="transmembrane region" description="Helical" evidence="7">
    <location>
        <begin position="138"/>
        <end position="158"/>
    </location>
</feature>
<dbReference type="InterPro" id="IPR005524">
    <property type="entry name" value="DUF318"/>
</dbReference>
<evidence type="ECO:0000256" key="3">
    <source>
        <dbReference type="ARBA" id="ARBA00022475"/>
    </source>
</evidence>
<evidence type="ECO:0000256" key="4">
    <source>
        <dbReference type="ARBA" id="ARBA00022692"/>
    </source>
</evidence>
<proteinExistence type="inferred from homology"/>
<dbReference type="EMBL" id="CP058559">
    <property type="protein sequence ID" value="QNO14015.1"/>
    <property type="molecule type" value="Genomic_DNA"/>
</dbReference>
<evidence type="ECO:0000256" key="2">
    <source>
        <dbReference type="ARBA" id="ARBA00006386"/>
    </source>
</evidence>